<feature type="transmembrane region" description="Helical" evidence="6">
    <location>
        <begin position="57"/>
        <end position="77"/>
    </location>
</feature>
<feature type="transmembrane region" description="Helical" evidence="6">
    <location>
        <begin position="280"/>
        <end position="301"/>
    </location>
</feature>
<dbReference type="PANTHER" id="PTHR45649">
    <property type="entry name" value="AMINO-ACID PERMEASE BAT1"/>
    <property type="match status" value="1"/>
</dbReference>
<dbReference type="GO" id="GO:0016020">
    <property type="term" value="C:membrane"/>
    <property type="evidence" value="ECO:0007669"/>
    <property type="project" value="UniProtKB-SubCell"/>
</dbReference>
<keyword evidence="2" id="KW-0813">Transport</keyword>
<dbReference type="Gene3D" id="1.20.1740.10">
    <property type="entry name" value="Amino acid/polyamine transporter I"/>
    <property type="match status" value="1"/>
</dbReference>
<sequence>MAEKLTSRAKVSEPVMVQGDIVDDNSDVGDTKGGTSHDGQDMWRIGQVQELNRNFRFLSVLGFAAVLMCTWEAVMFNNGLTNGGVGGMIYSYIAVLVGFCFVIPTMAEMASMAPSAGGQYHWVSEFAPAEYQQFLSYLTGWICVLGWHTGIAGASYTVANMIIGLIHINYPKTYDAQQWHVTLLVIAIALTAMIFNSFFAQKLPLIEGIMLLIHCFGFFGVLITLWVVAPTKPASHVFRTVEDNGNWGNTGLACLIGIVGPIYALIAEEIKDASIVLPRAMIWTLVINGGAGLAMLITYASCVNDARTLLKTSTGLPFVQVFLDATGSVPAATGMTVLIIILQGCSAISNVATTSRQMYAFARDGGLPFSSFISKVDSRFVVPLNALSISFVIVILLALINIGSSVAFNAILSLGVGCLLTSYIISIGCVRLKRWRGQQLPPARWNMGKWSSTMETVSLIFLVIAWVFSFFPLENHVNAQSMNWSCVILGGVVIIALIYYASFARHTYKGPVTRLRPWAEMMRDQK</sequence>
<protein>
    <recommendedName>
        <fullName evidence="9">Amino acid transporter</fullName>
    </recommendedName>
</protein>
<evidence type="ECO:0008006" key="9">
    <source>
        <dbReference type="Google" id="ProtNLM"/>
    </source>
</evidence>
<feature type="transmembrane region" description="Helical" evidence="6">
    <location>
        <begin position="249"/>
        <end position="268"/>
    </location>
</feature>
<feature type="transmembrane region" description="Helical" evidence="6">
    <location>
        <begin position="321"/>
        <end position="342"/>
    </location>
</feature>
<reference evidence="8" key="1">
    <citation type="journal article" date="2012" name="MBio">
        <title>Comparative genome analysis of Trichophyton rubrum and related dermatophytes reveals candidate genes involved in infection.</title>
        <authorList>
            <person name="Martinez D.A."/>
            <person name="Oliver B.G."/>
            <person name="Graeser Y."/>
            <person name="Goldberg J.M."/>
            <person name="Li W."/>
            <person name="Martinez-Rossi N.M."/>
            <person name="Monod M."/>
            <person name="Shelest E."/>
            <person name="Barton R.C."/>
            <person name="Birch E."/>
            <person name="Brakhage A.A."/>
            <person name="Chen Z."/>
            <person name="Gurr S.J."/>
            <person name="Heiman D."/>
            <person name="Heitman J."/>
            <person name="Kosti I."/>
            <person name="Rossi A."/>
            <person name="Saif S."/>
            <person name="Samalova M."/>
            <person name="Saunders C.W."/>
            <person name="Shea T."/>
            <person name="Summerbell R.C."/>
            <person name="Xu J."/>
            <person name="Young S."/>
            <person name="Zeng Q."/>
            <person name="Birren B.W."/>
            <person name="Cuomo C.A."/>
            <person name="White T.C."/>
        </authorList>
    </citation>
    <scope>NUCLEOTIDE SEQUENCE [LARGE SCALE GENOMIC DNA]</scope>
    <source>
        <strain evidence="8">ATCC MYA-4605 / CBS 113480</strain>
    </source>
</reference>
<keyword evidence="5 6" id="KW-0472">Membrane</keyword>
<dbReference type="STRING" id="554155.C5FPT3"/>
<keyword evidence="8" id="KW-1185">Reference proteome</keyword>
<dbReference type="EMBL" id="DS995704">
    <property type="protein sequence ID" value="EEQ31688.1"/>
    <property type="molecule type" value="Genomic_DNA"/>
</dbReference>
<dbReference type="OrthoDB" id="3257095at2759"/>
<feature type="transmembrane region" description="Helical" evidence="6">
    <location>
        <begin position="134"/>
        <end position="159"/>
    </location>
</feature>
<gene>
    <name evidence="7" type="ORF">MCYG_04507</name>
</gene>
<evidence type="ECO:0000256" key="5">
    <source>
        <dbReference type="ARBA" id="ARBA00023136"/>
    </source>
</evidence>
<dbReference type="AlphaFoldDB" id="C5FPT3"/>
<dbReference type="VEuPathDB" id="FungiDB:MCYG_04507"/>
<feature type="transmembrane region" description="Helical" evidence="6">
    <location>
        <begin position="380"/>
        <end position="400"/>
    </location>
</feature>
<evidence type="ECO:0000256" key="1">
    <source>
        <dbReference type="ARBA" id="ARBA00004141"/>
    </source>
</evidence>
<dbReference type="PIRSF" id="PIRSF006060">
    <property type="entry name" value="AA_transporter"/>
    <property type="match status" value="1"/>
</dbReference>
<dbReference type="Pfam" id="PF13520">
    <property type="entry name" value="AA_permease_2"/>
    <property type="match status" value="1"/>
</dbReference>
<dbReference type="HOGENOM" id="CLU_004495_6_1_1"/>
<accession>C5FPT3</accession>
<evidence type="ECO:0000313" key="8">
    <source>
        <dbReference type="Proteomes" id="UP000002035"/>
    </source>
</evidence>
<feature type="transmembrane region" description="Helical" evidence="6">
    <location>
        <begin position="179"/>
        <end position="199"/>
    </location>
</feature>
<feature type="transmembrane region" description="Helical" evidence="6">
    <location>
        <begin position="482"/>
        <end position="501"/>
    </location>
</feature>
<dbReference type="PANTHER" id="PTHR45649:SF2">
    <property type="entry name" value="ACID PERMEASE, PUTATIVE-RELATED"/>
    <property type="match status" value="1"/>
</dbReference>
<comment type="subcellular location">
    <subcellularLocation>
        <location evidence="1">Membrane</location>
        <topology evidence="1">Multi-pass membrane protein</topology>
    </subcellularLocation>
</comment>
<feature type="transmembrane region" description="Helical" evidence="6">
    <location>
        <begin position="406"/>
        <end position="430"/>
    </location>
</feature>
<dbReference type="Proteomes" id="UP000002035">
    <property type="component" value="Unassembled WGS sequence"/>
</dbReference>
<dbReference type="GeneID" id="9229885"/>
<evidence type="ECO:0000256" key="3">
    <source>
        <dbReference type="ARBA" id="ARBA00022692"/>
    </source>
</evidence>
<feature type="transmembrane region" description="Helical" evidence="6">
    <location>
        <begin position="450"/>
        <end position="470"/>
    </location>
</feature>
<evidence type="ECO:0000256" key="2">
    <source>
        <dbReference type="ARBA" id="ARBA00022448"/>
    </source>
</evidence>
<organism evidence="7 8">
    <name type="scientific">Arthroderma otae (strain ATCC MYA-4605 / CBS 113480)</name>
    <name type="common">Microsporum canis</name>
    <dbReference type="NCBI Taxonomy" id="554155"/>
    <lineage>
        <taxon>Eukaryota</taxon>
        <taxon>Fungi</taxon>
        <taxon>Dikarya</taxon>
        <taxon>Ascomycota</taxon>
        <taxon>Pezizomycotina</taxon>
        <taxon>Eurotiomycetes</taxon>
        <taxon>Eurotiomycetidae</taxon>
        <taxon>Onygenales</taxon>
        <taxon>Arthrodermataceae</taxon>
        <taxon>Microsporum</taxon>
    </lineage>
</organism>
<proteinExistence type="predicted"/>
<feature type="transmembrane region" description="Helical" evidence="6">
    <location>
        <begin position="89"/>
        <end position="113"/>
    </location>
</feature>
<keyword evidence="4 6" id="KW-1133">Transmembrane helix</keyword>
<name>C5FPT3_ARTOC</name>
<evidence type="ECO:0000256" key="4">
    <source>
        <dbReference type="ARBA" id="ARBA00022989"/>
    </source>
</evidence>
<feature type="transmembrane region" description="Helical" evidence="6">
    <location>
        <begin position="211"/>
        <end position="229"/>
    </location>
</feature>
<dbReference type="RefSeq" id="XP_002846770.1">
    <property type="nucleotide sequence ID" value="XM_002846724.1"/>
</dbReference>
<evidence type="ECO:0000256" key="6">
    <source>
        <dbReference type="SAM" id="Phobius"/>
    </source>
</evidence>
<dbReference type="eggNOG" id="KOG1289">
    <property type="taxonomic scope" value="Eukaryota"/>
</dbReference>
<dbReference type="InterPro" id="IPR002293">
    <property type="entry name" value="AA/rel_permease1"/>
</dbReference>
<evidence type="ECO:0000313" key="7">
    <source>
        <dbReference type="EMBL" id="EEQ31688.1"/>
    </source>
</evidence>
<dbReference type="OMA" id="MGTWEIL"/>
<dbReference type="GO" id="GO:0022857">
    <property type="term" value="F:transmembrane transporter activity"/>
    <property type="evidence" value="ECO:0007669"/>
    <property type="project" value="InterPro"/>
</dbReference>
<keyword evidence="3 6" id="KW-0812">Transmembrane</keyword>